<dbReference type="AlphaFoldDB" id="A0A921SSF4"/>
<evidence type="ECO:0000256" key="2">
    <source>
        <dbReference type="ARBA" id="ARBA00007379"/>
    </source>
</evidence>
<keyword evidence="8 10" id="KW-0472">Membrane</keyword>
<dbReference type="Pfam" id="PF18075">
    <property type="entry name" value="FtsX_ECD"/>
    <property type="match status" value="1"/>
</dbReference>
<evidence type="ECO:0000256" key="4">
    <source>
        <dbReference type="ARBA" id="ARBA00022475"/>
    </source>
</evidence>
<dbReference type="RefSeq" id="WP_295370243.1">
    <property type="nucleotide sequence ID" value="NZ_DYUC01000070.1"/>
</dbReference>
<evidence type="ECO:0000256" key="7">
    <source>
        <dbReference type="ARBA" id="ARBA00022989"/>
    </source>
</evidence>
<dbReference type="GO" id="GO:0005886">
    <property type="term" value="C:plasma membrane"/>
    <property type="evidence" value="ECO:0007669"/>
    <property type="project" value="UniProtKB-SubCell"/>
</dbReference>
<keyword evidence="4 10" id="KW-1003">Cell membrane</keyword>
<comment type="similarity">
    <text evidence="2 10">Belongs to the ABC-4 integral membrane protein family. FtsX subfamily.</text>
</comment>
<dbReference type="InterPro" id="IPR003838">
    <property type="entry name" value="ABC3_permease_C"/>
</dbReference>
<evidence type="ECO:0000313" key="14">
    <source>
        <dbReference type="EMBL" id="HJG86795.1"/>
    </source>
</evidence>
<keyword evidence="9 10" id="KW-0131">Cell cycle</keyword>
<evidence type="ECO:0000259" key="13">
    <source>
        <dbReference type="Pfam" id="PF18075"/>
    </source>
</evidence>
<reference evidence="14" key="2">
    <citation type="submission" date="2021-09" db="EMBL/GenBank/DDBJ databases">
        <authorList>
            <person name="Gilroy R."/>
        </authorList>
    </citation>
    <scope>NUCLEOTIDE SEQUENCE</scope>
    <source>
        <strain evidence="14">CHK179-5677</strain>
    </source>
</reference>
<feature type="transmembrane region" description="Helical" evidence="11">
    <location>
        <begin position="21"/>
        <end position="47"/>
    </location>
</feature>
<dbReference type="PROSITE" id="PS51257">
    <property type="entry name" value="PROKAR_LIPOPROTEIN"/>
    <property type="match status" value="1"/>
</dbReference>
<evidence type="ECO:0000256" key="6">
    <source>
        <dbReference type="ARBA" id="ARBA00022692"/>
    </source>
</evidence>
<feature type="domain" description="FtsX extracellular" evidence="13">
    <location>
        <begin position="62"/>
        <end position="154"/>
    </location>
</feature>
<comment type="function">
    <text evidence="10">Part of the ABC transporter FtsEX involved in asymmetric cellular division facilitating the initiation of sporulation.</text>
</comment>
<gene>
    <name evidence="14" type="primary">ftsX</name>
    <name evidence="14" type="ORF">K8V01_07235</name>
</gene>
<keyword evidence="5 10" id="KW-0132">Cell division</keyword>
<dbReference type="PIRSF" id="PIRSF003097">
    <property type="entry name" value="FtsX"/>
    <property type="match status" value="1"/>
</dbReference>
<dbReference type="GO" id="GO:0051301">
    <property type="term" value="P:cell division"/>
    <property type="evidence" value="ECO:0007669"/>
    <property type="project" value="UniProtKB-KW"/>
</dbReference>
<dbReference type="InterPro" id="IPR058204">
    <property type="entry name" value="FtsX_firmicutes-type"/>
</dbReference>
<dbReference type="InterPro" id="IPR040690">
    <property type="entry name" value="FtsX_ECD"/>
</dbReference>
<comment type="caution">
    <text evidence="14">The sequence shown here is derived from an EMBL/GenBank/DDBJ whole genome shotgun (WGS) entry which is preliminary data.</text>
</comment>
<feature type="transmembrane region" description="Helical" evidence="11">
    <location>
        <begin position="228"/>
        <end position="248"/>
    </location>
</feature>
<dbReference type="InterPro" id="IPR004513">
    <property type="entry name" value="FtsX"/>
</dbReference>
<organism evidence="14 15">
    <name type="scientific">Pseudoflavonifractor capillosus</name>
    <dbReference type="NCBI Taxonomy" id="106588"/>
    <lineage>
        <taxon>Bacteria</taxon>
        <taxon>Bacillati</taxon>
        <taxon>Bacillota</taxon>
        <taxon>Clostridia</taxon>
        <taxon>Eubacteriales</taxon>
        <taxon>Oscillospiraceae</taxon>
        <taxon>Pseudoflavonifractor</taxon>
    </lineage>
</organism>
<dbReference type="Proteomes" id="UP000760668">
    <property type="component" value="Unassembled WGS sequence"/>
</dbReference>
<feature type="transmembrane region" description="Helical" evidence="11">
    <location>
        <begin position="174"/>
        <end position="194"/>
    </location>
</feature>
<evidence type="ECO:0000256" key="5">
    <source>
        <dbReference type="ARBA" id="ARBA00022618"/>
    </source>
</evidence>
<evidence type="ECO:0000259" key="12">
    <source>
        <dbReference type="Pfam" id="PF02687"/>
    </source>
</evidence>
<accession>A0A921SSF4</accession>
<dbReference type="NCBIfam" id="NF038347">
    <property type="entry name" value="FtsX_Gpos"/>
    <property type="match status" value="1"/>
</dbReference>
<feature type="domain" description="ABC3 transporter permease C-terminal" evidence="12">
    <location>
        <begin position="176"/>
        <end position="295"/>
    </location>
</feature>
<feature type="transmembrane region" description="Helical" evidence="11">
    <location>
        <begin position="269"/>
        <end position="293"/>
    </location>
</feature>
<dbReference type="Gene3D" id="3.30.70.3040">
    <property type="match status" value="1"/>
</dbReference>
<evidence type="ECO:0000313" key="15">
    <source>
        <dbReference type="Proteomes" id="UP000760668"/>
    </source>
</evidence>
<dbReference type="Pfam" id="PF02687">
    <property type="entry name" value="FtsX"/>
    <property type="match status" value="1"/>
</dbReference>
<evidence type="ECO:0000256" key="1">
    <source>
        <dbReference type="ARBA" id="ARBA00004651"/>
    </source>
</evidence>
<dbReference type="PANTHER" id="PTHR47755:SF1">
    <property type="entry name" value="CELL DIVISION PROTEIN FTSX"/>
    <property type="match status" value="1"/>
</dbReference>
<evidence type="ECO:0000256" key="10">
    <source>
        <dbReference type="PIRNR" id="PIRNR003097"/>
    </source>
</evidence>
<reference evidence="14" key="1">
    <citation type="journal article" date="2021" name="PeerJ">
        <title>Extensive microbial diversity within the chicken gut microbiome revealed by metagenomics and culture.</title>
        <authorList>
            <person name="Gilroy R."/>
            <person name="Ravi A."/>
            <person name="Getino M."/>
            <person name="Pursley I."/>
            <person name="Horton D.L."/>
            <person name="Alikhan N.F."/>
            <person name="Baker D."/>
            <person name="Gharbi K."/>
            <person name="Hall N."/>
            <person name="Watson M."/>
            <person name="Adriaenssens E.M."/>
            <person name="Foster-Nyarko E."/>
            <person name="Jarju S."/>
            <person name="Secka A."/>
            <person name="Antonio M."/>
            <person name="Oren A."/>
            <person name="Chaudhuri R.R."/>
            <person name="La Ragione R."/>
            <person name="Hildebrand F."/>
            <person name="Pallen M.J."/>
        </authorList>
    </citation>
    <scope>NUCLEOTIDE SEQUENCE</scope>
    <source>
        <strain evidence="14">CHK179-5677</strain>
    </source>
</reference>
<evidence type="ECO:0000256" key="8">
    <source>
        <dbReference type="ARBA" id="ARBA00023136"/>
    </source>
</evidence>
<comment type="subcellular location">
    <subcellularLocation>
        <location evidence="1">Cell membrane</location>
        <topology evidence="1">Multi-pass membrane protein</topology>
    </subcellularLocation>
</comment>
<name>A0A921SSF4_9FIRM</name>
<proteinExistence type="inferred from homology"/>
<evidence type="ECO:0000256" key="11">
    <source>
        <dbReference type="SAM" id="Phobius"/>
    </source>
</evidence>
<keyword evidence="6 11" id="KW-0812">Transmembrane</keyword>
<evidence type="ECO:0000256" key="9">
    <source>
        <dbReference type="ARBA" id="ARBA00023306"/>
    </source>
</evidence>
<keyword evidence="7 11" id="KW-1133">Transmembrane helix</keyword>
<dbReference type="PANTHER" id="PTHR47755">
    <property type="entry name" value="CELL DIVISION PROTEIN FTSX"/>
    <property type="match status" value="1"/>
</dbReference>
<evidence type="ECO:0000256" key="3">
    <source>
        <dbReference type="ARBA" id="ARBA00021907"/>
    </source>
</evidence>
<dbReference type="EMBL" id="DYUC01000070">
    <property type="protein sequence ID" value="HJG86795.1"/>
    <property type="molecule type" value="Genomic_DNA"/>
</dbReference>
<protein>
    <recommendedName>
        <fullName evidence="3 10">Cell division protein FtsX</fullName>
    </recommendedName>
</protein>
<sequence length="299" mass="32512">MRQHFNFSYFLSEGFHNIFTHGLMSFAAVCMIVACLLIMGSFSLVAVNVGNMLGELERDNEFLAYVDETIPEEEAAALQSTLEAVPNVASVQFISKETAKEDYVEQYASGEDAELFLELPDDVFRDRYSIKVRDIEQFSATVEAVRAVPGVANIQAIPEIAQGFVVVSNVASGVAIILVVMLVVMSLFIIANTIKLGTFTRRNEIAIMKMCGATNGFVRWPFVFEGMILGLVGAVAAFLLQWGVYSLIGQAIETSDTIQLINIIPFETMALKVFGIFCGTGLAVGVGGSMVAIGKFLQV</sequence>